<name>A0A0S2W8Q0_9FIRM</name>
<accession>A0A0S2W8Q0</accession>
<evidence type="ECO:0000313" key="2">
    <source>
        <dbReference type="Proteomes" id="UP000064844"/>
    </source>
</evidence>
<keyword evidence="2" id="KW-1185">Reference proteome</keyword>
<dbReference type="eggNOG" id="ENOG502ZT0E">
    <property type="taxonomic scope" value="Bacteria"/>
</dbReference>
<protein>
    <submittedName>
        <fullName evidence="1">Uncharacterized protein</fullName>
    </submittedName>
</protein>
<proteinExistence type="predicted"/>
<sequence length="81" mass="8932">MKKTYCKPQIAFESFELTSSIAAGCAIPANQNLDGQCSITIGGMDLFAWNGCEFDYNDQKSTMGVKVCYDIPTWDTVLFTS</sequence>
<dbReference type="AlphaFoldDB" id="A0A0S2W8Q0"/>
<dbReference type="STRING" id="1297617.IB211_03120"/>
<gene>
    <name evidence="1" type="ORF">IB211_03120</name>
</gene>
<reference evidence="1 2" key="1">
    <citation type="journal article" date="2015" name="Nat. Commun.">
        <title>Production of butyrate from lysine and the Amadori product fructoselysine by a human gut commensal.</title>
        <authorList>
            <person name="Bui T.P."/>
            <person name="Ritari J."/>
            <person name="Boeren S."/>
            <person name="de Waard P."/>
            <person name="Plugge C.M."/>
            <person name="de Vos W.M."/>
        </authorList>
    </citation>
    <scope>NUCLEOTIDE SEQUENCE [LARGE SCALE GENOMIC DNA]</scope>
    <source>
        <strain evidence="1 2">AF211</strain>
    </source>
</reference>
<dbReference type="EMBL" id="CP011307">
    <property type="protein sequence ID" value="ALP95511.1"/>
    <property type="molecule type" value="Genomic_DNA"/>
</dbReference>
<evidence type="ECO:0000313" key="1">
    <source>
        <dbReference type="EMBL" id="ALP95511.1"/>
    </source>
</evidence>
<dbReference type="Proteomes" id="UP000064844">
    <property type="component" value="Chromosome"/>
</dbReference>
<dbReference type="KEGG" id="ibu:IB211_03120"/>
<dbReference type="RefSeq" id="WP_033118393.1">
    <property type="nucleotide sequence ID" value="NZ_CALICV010000121.1"/>
</dbReference>
<reference evidence="2" key="2">
    <citation type="submission" date="2015-04" db="EMBL/GenBank/DDBJ databases">
        <title>A butyrogenic pathway from the amino acid lysine in a human gut commensal.</title>
        <authorList>
            <person name="de Vos W.M."/>
            <person name="Bui N.T.P."/>
            <person name="Plugge C.M."/>
            <person name="Ritari J."/>
        </authorList>
    </citation>
    <scope>NUCLEOTIDE SEQUENCE [LARGE SCALE GENOMIC DNA]</scope>
    <source>
        <strain evidence="2">AF211</strain>
    </source>
</reference>
<organism evidence="1 2">
    <name type="scientific">Intestinimonas butyriciproducens</name>
    <dbReference type="NCBI Taxonomy" id="1297617"/>
    <lineage>
        <taxon>Bacteria</taxon>
        <taxon>Bacillati</taxon>
        <taxon>Bacillota</taxon>
        <taxon>Clostridia</taxon>
        <taxon>Eubacteriales</taxon>
        <taxon>Intestinimonas</taxon>
    </lineage>
</organism>